<dbReference type="Pfam" id="PF00010">
    <property type="entry name" value="HLH"/>
    <property type="match status" value="1"/>
</dbReference>
<evidence type="ECO:0000256" key="4">
    <source>
        <dbReference type="ARBA" id="ARBA00023242"/>
    </source>
</evidence>
<dbReference type="Gene3D" id="6.10.250.980">
    <property type="match status" value="1"/>
</dbReference>
<accession>A0AAV2TXT8</accession>
<keyword evidence="2" id="KW-0805">Transcription regulation</keyword>
<dbReference type="GO" id="GO:0046983">
    <property type="term" value="F:protein dimerization activity"/>
    <property type="evidence" value="ECO:0007669"/>
    <property type="project" value="InterPro"/>
</dbReference>
<reference evidence="8" key="1">
    <citation type="submission" date="2024-06" db="EMBL/GenBank/DDBJ databases">
        <authorList>
            <person name="Liu X."/>
            <person name="Lenzi L."/>
            <person name="Haldenby T S."/>
            <person name="Uol C."/>
        </authorList>
    </citation>
    <scope>NUCLEOTIDE SEQUENCE</scope>
</reference>
<dbReference type="Gene3D" id="4.10.280.10">
    <property type="entry name" value="Helix-loop-helix DNA-binding domain"/>
    <property type="match status" value="1"/>
</dbReference>
<feature type="compositionally biased region" description="Polar residues" evidence="5">
    <location>
        <begin position="417"/>
        <end position="427"/>
    </location>
</feature>
<feature type="domain" description="BHLH" evidence="6">
    <location>
        <begin position="69"/>
        <end position="124"/>
    </location>
</feature>
<dbReference type="SMART" id="SM00511">
    <property type="entry name" value="ORANGE"/>
    <property type="match status" value="1"/>
</dbReference>
<keyword evidence="3" id="KW-0804">Transcription</keyword>
<comment type="subcellular location">
    <subcellularLocation>
        <location evidence="1">Nucleus</location>
    </subcellularLocation>
</comment>
<feature type="region of interest" description="Disordered" evidence="5">
    <location>
        <begin position="46"/>
        <end position="77"/>
    </location>
</feature>
<gene>
    <name evidence="8" type="ORF">CDAUBV1_LOCUS16423</name>
</gene>
<evidence type="ECO:0000313" key="8">
    <source>
        <dbReference type="EMBL" id="CAL5141155.1"/>
    </source>
</evidence>
<evidence type="ECO:0000256" key="5">
    <source>
        <dbReference type="SAM" id="MobiDB-lite"/>
    </source>
</evidence>
<protein>
    <recommendedName>
        <fullName evidence="10">Hairy/enhancer-of-split related with YRPW motif protein</fullName>
    </recommendedName>
</protein>
<dbReference type="Pfam" id="PF07527">
    <property type="entry name" value="Hairy_orange"/>
    <property type="match status" value="1"/>
</dbReference>
<dbReference type="InterPro" id="IPR011598">
    <property type="entry name" value="bHLH_dom"/>
</dbReference>
<dbReference type="GO" id="GO:0006355">
    <property type="term" value="P:regulation of DNA-templated transcription"/>
    <property type="evidence" value="ECO:0007669"/>
    <property type="project" value="InterPro"/>
</dbReference>
<dbReference type="SUPFAM" id="SSF47459">
    <property type="entry name" value="HLH, helix-loop-helix DNA-binding domain"/>
    <property type="match status" value="1"/>
</dbReference>
<dbReference type="AlphaFoldDB" id="A0AAV2TXT8"/>
<feature type="compositionally biased region" description="Polar residues" evidence="5">
    <location>
        <begin position="341"/>
        <end position="379"/>
    </location>
</feature>
<name>A0AAV2TXT8_CALDB</name>
<comment type="caution">
    <text evidence="8">The sequence shown here is derived from an EMBL/GenBank/DDBJ whole genome shotgun (WGS) entry which is preliminary data.</text>
</comment>
<feature type="compositionally biased region" description="Polar residues" evidence="5">
    <location>
        <begin position="397"/>
        <end position="410"/>
    </location>
</feature>
<dbReference type="InterPro" id="IPR036638">
    <property type="entry name" value="HLH_DNA-bd_sf"/>
</dbReference>
<feature type="region of interest" description="Disordered" evidence="5">
    <location>
        <begin position="341"/>
        <end position="430"/>
    </location>
</feature>
<dbReference type="PANTHER" id="PTHR10985">
    <property type="entry name" value="BASIC HELIX-LOOP-HELIX TRANSCRIPTION FACTOR, HES-RELATED"/>
    <property type="match status" value="1"/>
</dbReference>
<dbReference type="PROSITE" id="PS50888">
    <property type="entry name" value="BHLH"/>
    <property type="match status" value="1"/>
</dbReference>
<dbReference type="SUPFAM" id="SSF158457">
    <property type="entry name" value="Orange domain-like"/>
    <property type="match status" value="1"/>
</dbReference>
<evidence type="ECO:0000259" key="6">
    <source>
        <dbReference type="PROSITE" id="PS50888"/>
    </source>
</evidence>
<evidence type="ECO:0000313" key="9">
    <source>
        <dbReference type="Proteomes" id="UP001497525"/>
    </source>
</evidence>
<evidence type="ECO:0000256" key="1">
    <source>
        <dbReference type="ARBA" id="ARBA00004123"/>
    </source>
</evidence>
<evidence type="ECO:0000256" key="2">
    <source>
        <dbReference type="ARBA" id="ARBA00023015"/>
    </source>
</evidence>
<dbReference type="Proteomes" id="UP001497525">
    <property type="component" value="Unassembled WGS sequence"/>
</dbReference>
<dbReference type="SMART" id="SM00353">
    <property type="entry name" value="HLH"/>
    <property type="match status" value="1"/>
</dbReference>
<dbReference type="InterPro" id="IPR050370">
    <property type="entry name" value="HES_HEY"/>
</dbReference>
<proteinExistence type="predicted"/>
<dbReference type="InterPro" id="IPR003650">
    <property type="entry name" value="Orange_dom"/>
</dbReference>
<keyword evidence="4" id="KW-0539">Nucleus</keyword>
<feature type="domain" description="Orange" evidence="7">
    <location>
        <begin position="143"/>
        <end position="177"/>
    </location>
</feature>
<dbReference type="GO" id="GO:0005634">
    <property type="term" value="C:nucleus"/>
    <property type="evidence" value="ECO:0007669"/>
    <property type="project" value="UniProtKB-SubCell"/>
</dbReference>
<organism evidence="8 9">
    <name type="scientific">Calicophoron daubneyi</name>
    <name type="common">Rumen fluke</name>
    <name type="synonym">Paramphistomum daubneyi</name>
    <dbReference type="NCBI Taxonomy" id="300641"/>
    <lineage>
        <taxon>Eukaryota</taxon>
        <taxon>Metazoa</taxon>
        <taxon>Spiralia</taxon>
        <taxon>Lophotrochozoa</taxon>
        <taxon>Platyhelminthes</taxon>
        <taxon>Trematoda</taxon>
        <taxon>Digenea</taxon>
        <taxon>Plagiorchiida</taxon>
        <taxon>Pronocephalata</taxon>
        <taxon>Paramphistomoidea</taxon>
        <taxon>Paramphistomidae</taxon>
        <taxon>Calicophoron</taxon>
    </lineage>
</organism>
<evidence type="ECO:0000259" key="7">
    <source>
        <dbReference type="PROSITE" id="PS51054"/>
    </source>
</evidence>
<dbReference type="PROSITE" id="PS51054">
    <property type="entry name" value="ORANGE"/>
    <property type="match status" value="1"/>
</dbReference>
<evidence type="ECO:0000256" key="3">
    <source>
        <dbReference type="ARBA" id="ARBA00023163"/>
    </source>
</evidence>
<evidence type="ECO:0008006" key="10">
    <source>
        <dbReference type="Google" id="ProtNLM"/>
    </source>
</evidence>
<dbReference type="GO" id="GO:0003677">
    <property type="term" value="F:DNA binding"/>
    <property type="evidence" value="ECO:0007669"/>
    <property type="project" value="InterPro"/>
</dbReference>
<dbReference type="EMBL" id="CAXLJL010000822">
    <property type="protein sequence ID" value="CAL5141155.1"/>
    <property type="molecule type" value="Genomic_DNA"/>
</dbReference>
<sequence length="578" mass="63623">MAPEVDSPASRPVSLQKIPEEIPLRRPHRSWIMLYEEMSKTRMNSVDNSSEDCVGDEVGSPYASASGADRKRRRGVIEKRRRDRINCSLYDLKRLVPDMTHKPGSAKLEKAEILQATVEFLRRLYKEGHILGSETRSVELRNAGYRECMLEVTRLLSTFEGINAQCEEIKRTLITHLHYYEKQREKEAKTYLANVAAVATAIATQTSTSQPDMTKLTKCAKTSAAPSLPYCTDKNEGGYSELDNQIYCDKFYGYYNQYAVQHQTLSHAHQPYQTSAPFKHSTSILPSCSTHGSPDSCQIVANPANRFMFTSPAGGVASSVRQGTSDFSQAGAEAHLYPGYANSQGPSFMPQSNGSVGPNLLQTTGLGPNESQSTSSPPFHSTPDDPELGTSPHIPSKMNSATNDSSYIDINGKHSSTELGDNLDGSQAGSGGYPALSMLAHLHSARTTPTKTENYPDNNVNMATVGCPNGHPRDALVIQQERRNRQVTATSSLLQGSFSGSQLMGECHESQNAMRTSTTPKGSGSYLKLESQEQQQCYDHVVTYQNFPTYQVPNKDYSAWSKSTESGACNWQYPFQAL</sequence>